<gene>
    <name evidence="1" type="ORF">BJG266_LOCUS43387</name>
    <name evidence="2" type="ORF">QVE165_LOCUS60305</name>
</gene>
<comment type="caution">
    <text evidence="1">The sequence shown here is derived from an EMBL/GenBank/DDBJ whole genome shotgun (WGS) entry which is preliminary data.</text>
</comment>
<evidence type="ECO:0000313" key="4">
    <source>
        <dbReference type="Proteomes" id="UP000663877"/>
    </source>
</evidence>
<evidence type="ECO:0000313" key="1">
    <source>
        <dbReference type="EMBL" id="CAF1504954.1"/>
    </source>
</evidence>
<dbReference type="EMBL" id="CAJNOI010003088">
    <property type="protein sequence ID" value="CAF1504954.1"/>
    <property type="molecule type" value="Genomic_DNA"/>
</dbReference>
<dbReference type="Proteomes" id="UP000663877">
    <property type="component" value="Unassembled WGS sequence"/>
</dbReference>
<reference evidence="1" key="1">
    <citation type="submission" date="2021-02" db="EMBL/GenBank/DDBJ databases">
        <authorList>
            <person name="Nowell W R."/>
        </authorList>
    </citation>
    <scope>NUCLEOTIDE SEQUENCE</scope>
</reference>
<keyword evidence="3" id="KW-1185">Reference proteome</keyword>
<dbReference type="EMBL" id="CAJNOM010003431">
    <property type="protein sequence ID" value="CAF1645545.1"/>
    <property type="molecule type" value="Genomic_DNA"/>
</dbReference>
<organism evidence="1 4">
    <name type="scientific">Adineta steineri</name>
    <dbReference type="NCBI Taxonomy" id="433720"/>
    <lineage>
        <taxon>Eukaryota</taxon>
        <taxon>Metazoa</taxon>
        <taxon>Spiralia</taxon>
        <taxon>Gnathifera</taxon>
        <taxon>Rotifera</taxon>
        <taxon>Eurotatoria</taxon>
        <taxon>Bdelloidea</taxon>
        <taxon>Adinetida</taxon>
        <taxon>Adinetidae</taxon>
        <taxon>Adineta</taxon>
    </lineage>
</organism>
<evidence type="ECO:0000313" key="3">
    <source>
        <dbReference type="Proteomes" id="UP000663832"/>
    </source>
</evidence>
<feature type="non-terminal residue" evidence="1">
    <location>
        <position position="1"/>
    </location>
</feature>
<protein>
    <submittedName>
        <fullName evidence="1">Uncharacterized protein</fullName>
    </submittedName>
</protein>
<accession>A0A815TT49</accession>
<evidence type="ECO:0000313" key="2">
    <source>
        <dbReference type="EMBL" id="CAF1645545.1"/>
    </source>
</evidence>
<proteinExistence type="predicted"/>
<dbReference type="Proteomes" id="UP000663832">
    <property type="component" value="Unassembled WGS sequence"/>
</dbReference>
<name>A0A815TT49_9BILA</name>
<sequence>CILKQDGEVIKALQQIIDYIAPISPRDFIDTELLLQEIVDGHETDESFIGIQQSILFDQINANNNWFDDLEWISATDFTLIDDLALSPDNIGNSNNIELITLPPNNNNGTIINNSRTSYLDREIKNLKRKKLVDSTTNGKRKRFKASDKQK</sequence>
<dbReference type="AlphaFoldDB" id="A0A815TT49"/>